<dbReference type="GO" id="GO:0009425">
    <property type="term" value="C:bacterial-type flagellum basal body"/>
    <property type="evidence" value="ECO:0007669"/>
    <property type="project" value="UniProtKB-SubCell"/>
</dbReference>
<dbReference type="EMBL" id="RHHQ01000021">
    <property type="protein sequence ID" value="RNB82067.1"/>
    <property type="molecule type" value="Genomic_DNA"/>
</dbReference>
<name>A0A3M8D3N7_9BACL</name>
<keyword evidence="2" id="KW-0975">Bacterial flagellum</keyword>
<comment type="subcellular location">
    <subcellularLocation>
        <location evidence="2">Bacterial flagellum basal body</location>
    </subcellularLocation>
</comment>
<dbReference type="InterPro" id="IPR020013">
    <property type="entry name" value="Flagellar_FlgE/F/G"/>
</dbReference>
<sequence>MQSLQISTAALRGVQQALDTAGNNIANIDTVGFKRRGASFSELLNDSMDSQPSTDKVRTSPAGLRIGSGVKVGLTPLDMTQGSAKQTDVPTDLMIEGEGMFLVSRYKGMDAQGNVQEEYRLTRNGAFHLSMDNQGSNTVYNLVTASGDVLLDEQGLPIELPTDGEITVRPDGQVLHNGEELSAVKIPVFKLDNPDKFKQAGENEFLWQDPNGDSPWNVLNHSDATMRQGFLEMSNVDLNKEMSQVILAQRAYQLNSRAIEISDQMMGIANSIRSR</sequence>
<feature type="domain" description="Flagellar basal body rod protein N-terminal" evidence="3">
    <location>
        <begin position="5"/>
        <end position="34"/>
    </location>
</feature>
<dbReference type="PANTHER" id="PTHR30435:SF19">
    <property type="entry name" value="FLAGELLAR BASAL-BODY ROD PROTEIN FLGG"/>
    <property type="match status" value="1"/>
</dbReference>
<comment type="similarity">
    <text evidence="1 2">Belongs to the flagella basal body rod proteins family.</text>
</comment>
<keyword evidence="5" id="KW-0282">Flagellum</keyword>
<keyword evidence="5" id="KW-0966">Cell projection</keyword>
<keyword evidence="5" id="KW-0969">Cilium</keyword>
<gene>
    <name evidence="5" type="ORF">EDM56_24720</name>
</gene>
<evidence type="ECO:0000256" key="2">
    <source>
        <dbReference type="RuleBase" id="RU362116"/>
    </source>
</evidence>
<evidence type="ECO:0000256" key="1">
    <source>
        <dbReference type="ARBA" id="ARBA00009677"/>
    </source>
</evidence>
<dbReference type="InterPro" id="IPR010930">
    <property type="entry name" value="Flg_bb/hook_C_dom"/>
</dbReference>
<dbReference type="InterPro" id="IPR037925">
    <property type="entry name" value="FlgE/F/G-like"/>
</dbReference>
<dbReference type="SUPFAM" id="SSF117143">
    <property type="entry name" value="Flagellar hook protein flgE"/>
    <property type="match status" value="1"/>
</dbReference>
<accession>A0A3M8D3N7</accession>
<comment type="caution">
    <text evidence="5">The sequence shown here is derived from an EMBL/GenBank/DDBJ whole genome shotgun (WGS) entry which is preliminary data.</text>
</comment>
<dbReference type="PANTHER" id="PTHR30435">
    <property type="entry name" value="FLAGELLAR PROTEIN"/>
    <property type="match status" value="1"/>
</dbReference>
<dbReference type="Pfam" id="PF00460">
    <property type="entry name" value="Flg_bb_rod"/>
    <property type="match status" value="1"/>
</dbReference>
<dbReference type="InterPro" id="IPR001444">
    <property type="entry name" value="Flag_bb_rod_N"/>
</dbReference>
<evidence type="ECO:0000259" key="3">
    <source>
        <dbReference type="Pfam" id="PF00460"/>
    </source>
</evidence>
<dbReference type="Proteomes" id="UP000271031">
    <property type="component" value="Unassembled WGS sequence"/>
</dbReference>
<dbReference type="Pfam" id="PF06429">
    <property type="entry name" value="Flg_bbr_C"/>
    <property type="match status" value="1"/>
</dbReference>
<dbReference type="RefSeq" id="WP_122920601.1">
    <property type="nucleotide sequence ID" value="NZ_RHHQ01000021.1"/>
</dbReference>
<protein>
    <submittedName>
        <fullName evidence="5">Flagellar hook-basal body protein</fullName>
    </submittedName>
</protein>
<keyword evidence="6" id="KW-1185">Reference proteome</keyword>
<dbReference type="NCBIfam" id="TIGR03506">
    <property type="entry name" value="FlgEFG_subfam"/>
    <property type="match status" value="1"/>
</dbReference>
<organism evidence="5 6">
    <name type="scientific">Brevibacillus fluminis</name>
    <dbReference type="NCBI Taxonomy" id="511487"/>
    <lineage>
        <taxon>Bacteria</taxon>
        <taxon>Bacillati</taxon>
        <taxon>Bacillota</taxon>
        <taxon>Bacilli</taxon>
        <taxon>Bacillales</taxon>
        <taxon>Paenibacillaceae</taxon>
        <taxon>Brevibacillus</taxon>
    </lineage>
</organism>
<dbReference type="GO" id="GO:0071978">
    <property type="term" value="P:bacterial-type flagellum-dependent swarming motility"/>
    <property type="evidence" value="ECO:0007669"/>
    <property type="project" value="TreeGrafter"/>
</dbReference>
<dbReference type="AlphaFoldDB" id="A0A3M8D3N7"/>
<reference evidence="5 6" key="1">
    <citation type="submission" date="2018-10" db="EMBL/GenBank/DDBJ databases">
        <title>Phylogenomics of Brevibacillus.</title>
        <authorList>
            <person name="Dunlap C."/>
        </authorList>
    </citation>
    <scope>NUCLEOTIDE SEQUENCE [LARGE SCALE GENOMIC DNA]</scope>
    <source>
        <strain evidence="5 6">JCM 15716</strain>
    </source>
</reference>
<evidence type="ECO:0000259" key="4">
    <source>
        <dbReference type="Pfam" id="PF06429"/>
    </source>
</evidence>
<feature type="domain" description="Flagellar basal-body/hook protein C-terminal" evidence="4">
    <location>
        <begin position="227"/>
        <end position="272"/>
    </location>
</feature>
<dbReference type="OrthoDB" id="9800375at2"/>
<evidence type="ECO:0000313" key="5">
    <source>
        <dbReference type="EMBL" id="RNB82067.1"/>
    </source>
</evidence>
<evidence type="ECO:0000313" key="6">
    <source>
        <dbReference type="Proteomes" id="UP000271031"/>
    </source>
</evidence>
<proteinExistence type="inferred from homology"/>